<protein>
    <recommendedName>
        <fullName evidence="1">HD domain-containing protein</fullName>
    </recommendedName>
</protein>
<name>A0A1G9M2A6_9BACI</name>
<evidence type="ECO:0000313" key="3">
    <source>
        <dbReference type="Proteomes" id="UP000182347"/>
    </source>
</evidence>
<evidence type="ECO:0000313" key="2">
    <source>
        <dbReference type="EMBL" id="SDL68243.1"/>
    </source>
</evidence>
<dbReference type="AlphaFoldDB" id="A0A1G9M2A6"/>
<evidence type="ECO:0000259" key="1">
    <source>
        <dbReference type="PROSITE" id="PS51831"/>
    </source>
</evidence>
<dbReference type="Proteomes" id="UP000182347">
    <property type="component" value="Unassembled WGS sequence"/>
</dbReference>
<feature type="domain" description="HD" evidence="1">
    <location>
        <begin position="25"/>
        <end position="125"/>
    </location>
</feature>
<organism evidence="2 3">
    <name type="scientific">Sediminibacillus halophilus</name>
    <dbReference type="NCBI Taxonomy" id="482461"/>
    <lineage>
        <taxon>Bacteria</taxon>
        <taxon>Bacillati</taxon>
        <taxon>Bacillota</taxon>
        <taxon>Bacilli</taxon>
        <taxon>Bacillales</taxon>
        <taxon>Bacillaceae</taxon>
        <taxon>Sediminibacillus</taxon>
    </lineage>
</organism>
<dbReference type="EMBL" id="FNHF01000001">
    <property type="protein sequence ID" value="SDL68243.1"/>
    <property type="molecule type" value="Genomic_DNA"/>
</dbReference>
<dbReference type="PANTHER" id="PTHR33594">
    <property type="entry name" value="SUPERFAMILY HYDROLASE, PUTATIVE (AFU_ORTHOLOGUE AFUA_1G03035)-RELATED"/>
    <property type="match status" value="1"/>
</dbReference>
<dbReference type="RefSeq" id="WP_074597185.1">
    <property type="nucleotide sequence ID" value="NZ_FNHF01000001.1"/>
</dbReference>
<dbReference type="CDD" id="cd00077">
    <property type="entry name" value="HDc"/>
    <property type="match status" value="1"/>
</dbReference>
<keyword evidence="3" id="KW-1185">Reference proteome</keyword>
<accession>A0A1G9M2A6</accession>
<dbReference type="InterPro" id="IPR006674">
    <property type="entry name" value="HD_domain"/>
</dbReference>
<proteinExistence type="predicted"/>
<dbReference type="Gene3D" id="1.20.58.1910">
    <property type="match status" value="1"/>
</dbReference>
<dbReference type="Pfam" id="PF01966">
    <property type="entry name" value="HD"/>
    <property type="match status" value="1"/>
</dbReference>
<dbReference type="OrthoDB" id="9797344at2"/>
<sequence length="206" mass="23508">MNPVQLRQIEAFVYQKFCKEGTGHDFSHMKRVASMACQLADRENADKRVSEAAGWLHDITDDKLVDDPAASKLELIQFLKKIGIREEERIAIDEAIADVSYRNGHKQPKTLEGQIVQDADRLDAIGAVGIARAFAFGGAHGRLIHEEGNDQTTIQHFYEKLLLLKDLMNTDSAAMIAKERHEFMKDFLRQFHLEWERKGESRAEPF</sequence>
<reference evidence="3" key="1">
    <citation type="submission" date="2016-10" db="EMBL/GenBank/DDBJ databases">
        <authorList>
            <person name="Varghese N."/>
            <person name="Submissions S."/>
        </authorList>
    </citation>
    <scope>NUCLEOTIDE SEQUENCE [LARGE SCALE GENOMIC DNA]</scope>
    <source>
        <strain evidence="3">CGMCC 1.6199</strain>
    </source>
</reference>
<dbReference type="Gene3D" id="1.10.472.50">
    <property type="entry name" value="HD-domain/PDEase-like"/>
    <property type="match status" value="1"/>
</dbReference>
<dbReference type="PANTHER" id="PTHR33594:SF1">
    <property type="entry name" value="HD_PDEASE DOMAIN-CONTAINING PROTEIN"/>
    <property type="match status" value="1"/>
</dbReference>
<dbReference type="SUPFAM" id="SSF109604">
    <property type="entry name" value="HD-domain/PDEase-like"/>
    <property type="match status" value="1"/>
</dbReference>
<dbReference type="STRING" id="482461.SAMN05216244_0384"/>
<dbReference type="SMART" id="SM00471">
    <property type="entry name" value="HDc"/>
    <property type="match status" value="1"/>
</dbReference>
<gene>
    <name evidence="2" type="ORF">SAMN05216244_0384</name>
</gene>
<dbReference type="PROSITE" id="PS51831">
    <property type="entry name" value="HD"/>
    <property type="match status" value="1"/>
</dbReference>
<dbReference type="InterPro" id="IPR003607">
    <property type="entry name" value="HD/PDEase_dom"/>
</dbReference>